<evidence type="ECO:0000313" key="4">
    <source>
        <dbReference type="EMBL" id="TDR39525.1"/>
    </source>
</evidence>
<dbReference type="InterPro" id="IPR000477">
    <property type="entry name" value="RT_dom"/>
</dbReference>
<organism evidence="3 5">
    <name type="scientific">Kurthia zopfii</name>
    <dbReference type="NCBI Taxonomy" id="1650"/>
    <lineage>
        <taxon>Bacteria</taxon>
        <taxon>Bacillati</taxon>
        <taxon>Bacillota</taxon>
        <taxon>Bacilli</taxon>
        <taxon>Bacillales</taxon>
        <taxon>Caryophanaceae</taxon>
        <taxon>Kurthia</taxon>
    </lineage>
</organism>
<keyword evidence="3" id="KW-0695">RNA-directed DNA polymerase</keyword>
<feature type="compositionally biased region" description="Acidic residues" evidence="1">
    <location>
        <begin position="544"/>
        <end position="625"/>
    </location>
</feature>
<dbReference type="CDD" id="cd01646">
    <property type="entry name" value="RT_Bac_retron_I"/>
    <property type="match status" value="1"/>
</dbReference>
<evidence type="ECO:0000259" key="2">
    <source>
        <dbReference type="PROSITE" id="PS50878"/>
    </source>
</evidence>
<proteinExistence type="predicted"/>
<accession>A0A8B4QDZ7</accession>
<feature type="compositionally biased region" description="Acidic residues" evidence="1">
    <location>
        <begin position="521"/>
        <end position="534"/>
    </location>
</feature>
<comment type="caution">
    <text evidence="3">The sequence shown here is derived from an EMBL/GenBank/DDBJ whole genome shotgun (WGS) entry which is preliminary data.</text>
</comment>
<dbReference type="GO" id="GO:0003964">
    <property type="term" value="F:RNA-directed DNA polymerase activity"/>
    <property type="evidence" value="ECO:0007669"/>
    <property type="project" value="UniProtKB-KW"/>
</dbReference>
<evidence type="ECO:0000313" key="6">
    <source>
        <dbReference type="Proteomes" id="UP000294641"/>
    </source>
</evidence>
<keyword evidence="3" id="KW-0808">Transferase</keyword>
<evidence type="ECO:0000256" key="1">
    <source>
        <dbReference type="SAM" id="MobiDB-lite"/>
    </source>
</evidence>
<dbReference type="EMBL" id="SNZG01000011">
    <property type="protein sequence ID" value="TDR39525.1"/>
    <property type="molecule type" value="Genomic_DNA"/>
</dbReference>
<keyword evidence="6" id="KW-1185">Reference proteome</keyword>
<dbReference type="PROSITE" id="PS50878">
    <property type="entry name" value="RT_POL"/>
    <property type="match status" value="1"/>
</dbReference>
<dbReference type="RefSeq" id="WP_166636089.1">
    <property type="nucleotide sequence ID" value="NZ_QFVS01000011.1"/>
</dbReference>
<reference evidence="4 6" key="2">
    <citation type="submission" date="2019-03" db="EMBL/GenBank/DDBJ databases">
        <title>Genomic Encyclopedia of Type Strains, Phase IV (KMG-IV): sequencing the most valuable type-strain genomes for metagenomic binning, comparative biology and taxonomic classification.</title>
        <authorList>
            <person name="Goeker M."/>
        </authorList>
    </citation>
    <scope>NUCLEOTIDE SEQUENCE [LARGE SCALE GENOMIC DNA]</scope>
    <source>
        <strain evidence="4 6">DSM 20580</strain>
    </source>
</reference>
<feature type="region of interest" description="Disordered" evidence="1">
    <location>
        <begin position="514"/>
        <end position="627"/>
    </location>
</feature>
<dbReference type="Proteomes" id="UP000294641">
    <property type="component" value="Unassembled WGS sequence"/>
</dbReference>
<dbReference type="EMBL" id="UGNP01000001">
    <property type="protein sequence ID" value="STX10834.1"/>
    <property type="molecule type" value="Genomic_DNA"/>
</dbReference>
<dbReference type="Pfam" id="PF00078">
    <property type="entry name" value="RVT_1"/>
    <property type="match status" value="1"/>
</dbReference>
<feature type="domain" description="Reverse transcriptase" evidence="2">
    <location>
        <begin position="72"/>
        <end position="283"/>
    </location>
</feature>
<sequence>MNFEQKMVAFGYLAKEIPSEFQTESLAKVLDKIQFDSLTNKEKSIWAKPIHFTIPNGEGFRRLISIPSPLHQILLCKLISENWEQLQVFFRQSNISMTTPVVSTEENIAIESKINIKEKMNIRMRYLHNKNYILQTDISRFYPTIYTHVIPWAYHTKDYIKKNLNKKSLLGNKIDSRIQFMQDGQTFGIPIGPATSQVISEIVATAIDVDFKELIDSEVPGFRYTDDIEYYFDTEEVAKEALSKIHKVVNTYQLELNPIKTKIIKAPVAFEPEWKQYFSRYFFRKTVLGQRSDLNSYFSRAFSFKHSSQDKGVLQYALKKVRSEIIFEENWDIFESLLLHSAFSDHSTLPVVLEIIELYIIKNYQINQERFKEFLEKLIKLNIHQENHFEVCWALVYSKRIEISLSKEVTNLLLNAEDSITCILTMILSNKGLLEGNLNFNKYKRYLNKEELYGSNWLFAYEAFKQGWLRPYSNPDYVLEDSFFKILYQNDVSFLQDEVSLYELRDMMIVSSTVESKDETEISEGETEAEESKDETEIPKGEAEAEESKDETEISEGETEAEESKDETEISEGETEAEESKDETEISEGETEAEESKDETEISEGEIEAEESKDETEISEGETTPEEILKLHSKMKNTIYKNNAWLIQGIDTNFKKDKNISTYLGDEGY</sequence>
<evidence type="ECO:0000313" key="3">
    <source>
        <dbReference type="EMBL" id="STX10834.1"/>
    </source>
</evidence>
<gene>
    <name evidence="4" type="ORF">DFR61_11151</name>
    <name evidence="3" type="ORF">NCTC10597_02614</name>
</gene>
<evidence type="ECO:0000313" key="5">
    <source>
        <dbReference type="Proteomes" id="UP000254330"/>
    </source>
</evidence>
<dbReference type="Proteomes" id="UP000254330">
    <property type="component" value="Unassembled WGS sequence"/>
</dbReference>
<protein>
    <submittedName>
        <fullName evidence="3">Reverse transcriptase (RNA-dependent DNA polymerase)</fullName>
    </submittedName>
</protein>
<dbReference type="AlphaFoldDB" id="A0A8B4QDZ7"/>
<keyword evidence="3" id="KW-0548">Nucleotidyltransferase</keyword>
<reference evidence="3 5" key="1">
    <citation type="submission" date="2018-06" db="EMBL/GenBank/DDBJ databases">
        <authorList>
            <consortium name="Pathogen Informatics"/>
            <person name="Doyle S."/>
        </authorList>
    </citation>
    <scope>NUCLEOTIDE SEQUENCE [LARGE SCALE GENOMIC DNA]</scope>
    <source>
        <strain evidence="3 5">NCTC10597</strain>
    </source>
</reference>
<name>A0A8B4QDZ7_9BACL</name>